<accession>A0A495D3Z2</accession>
<evidence type="ECO:0000313" key="1">
    <source>
        <dbReference type="EMBL" id="RKQ96627.1"/>
    </source>
</evidence>
<reference evidence="1 2" key="1">
    <citation type="submission" date="2018-10" db="EMBL/GenBank/DDBJ databases">
        <title>Genomic Encyclopedia of Type Strains, Phase IV (KMG-IV): sequencing the most valuable type-strain genomes for metagenomic binning, comparative biology and taxonomic classification.</title>
        <authorList>
            <person name="Goeker M."/>
        </authorList>
    </citation>
    <scope>NUCLEOTIDE SEQUENCE [LARGE SCALE GENOMIC DNA]</scope>
    <source>
        <strain evidence="1 2">DSM 4734</strain>
    </source>
</reference>
<protein>
    <recommendedName>
        <fullName evidence="3">Deacetylase PdaC domain-containing protein</fullName>
    </recommendedName>
</protein>
<organism evidence="1 2">
    <name type="scientific">Maricaulis maris</name>
    <dbReference type="NCBI Taxonomy" id="74318"/>
    <lineage>
        <taxon>Bacteria</taxon>
        <taxon>Pseudomonadati</taxon>
        <taxon>Pseudomonadota</taxon>
        <taxon>Alphaproteobacteria</taxon>
        <taxon>Maricaulales</taxon>
        <taxon>Maricaulaceae</taxon>
        <taxon>Maricaulis</taxon>
    </lineage>
</organism>
<proteinExistence type="predicted"/>
<dbReference type="Proteomes" id="UP000273675">
    <property type="component" value="Unassembled WGS sequence"/>
</dbReference>
<dbReference type="AlphaFoldDB" id="A0A495D3Z2"/>
<gene>
    <name evidence="1" type="ORF">C7435_1959</name>
</gene>
<sequence>MNELAVVLFGLALMVSEPADSDADSELEFTLHEPGYEATANIDPQIALDRDVLDAMQRRAREILSAGREINEGNVERYDVEWALISSTPEVMSVLRTEFLYQGGAHGEMWRAAELWNRGTGRLIEFETLFAPESLDPAIAAINEAIATDLERQKMVRGRHGGVADRIRTATTFMSPPTFAPSTEIEVFGGLTFWSGSYGLGGYAEGPYALTVPQSVFREFLAEPFRAWFGGDPVAALGRQHALMCGTVALVGCEQTD</sequence>
<name>A0A495D3Z2_9PROT</name>
<comment type="caution">
    <text evidence="1">The sequence shown here is derived from an EMBL/GenBank/DDBJ whole genome shotgun (WGS) entry which is preliminary data.</text>
</comment>
<evidence type="ECO:0008006" key="3">
    <source>
        <dbReference type="Google" id="ProtNLM"/>
    </source>
</evidence>
<dbReference type="EMBL" id="RBIM01000004">
    <property type="protein sequence ID" value="RKQ96627.1"/>
    <property type="molecule type" value="Genomic_DNA"/>
</dbReference>
<evidence type="ECO:0000313" key="2">
    <source>
        <dbReference type="Proteomes" id="UP000273675"/>
    </source>
</evidence>